<reference evidence="2" key="1">
    <citation type="journal article" date="2006" name="PLoS Biol.">
        <title>Macronuclear genome sequence of the ciliate Tetrahymena thermophila, a model eukaryote.</title>
        <authorList>
            <person name="Eisen J.A."/>
            <person name="Coyne R.S."/>
            <person name="Wu M."/>
            <person name="Wu D."/>
            <person name="Thiagarajan M."/>
            <person name="Wortman J.R."/>
            <person name="Badger J.H."/>
            <person name="Ren Q."/>
            <person name="Amedeo P."/>
            <person name="Jones K.M."/>
            <person name="Tallon L.J."/>
            <person name="Delcher A.L."/>
            <person name="Salzberg S.L."/>
            <person name="Silva J.C."/>
            <person name="Haas B.J."/>
            <person name="Majoros W.H."/>
            <person name="Farzad M."/>
            <person name="Carlton J.M."/>
            <person name="Smith R.K. Jr."/>
            <person name="Garg J."/>
            <person name="Pearlman R.E."/>
            <person name="Karrer K.M."/>
            <person name="Sun L."/>
            <person name="Manning G."/>
            <person name="Elde N.C."/>
            <person name="Turkewitz A.P."/>
            <person name="Asai D.J."/>
            <person name="Wilkes D.E."/>
            <person name="Wang Y."/>
            <person name="Cai H."/>
            <person name="Collins K."/>
            <person name="Stewart B.A."/>
            <person name="Lee S.R."/>
            <person name="Wilamowska K."/>
            <person name="Weinberg Z."/>
            <person name="Ruzzo W.L."/>
            <person name="Wloga D."/>
            <person name="Gaertig J."/>
            <person name="Frankel J."/>
            <person name="Tsao C.-C."/>
            <person name="Gorovsky M.A."/>
            <person name="Keeling P.J."/>
            <person name="Waller R.F."/>
            <person name="Patron N.J."/>
            <person name="Cherry J.M."/>
            <person name="Stover N.A."/>
            <person name="Krieger C.J."/>
            <person name="del Toro C."/>
            <person name="Ryder H.F."/>
            <person name="Williamson S.C."/>
            <person name="Barbeau R.A."/>
            <person name="Hamilton E.P."/>
            <person name="Orias E."/>
        </authorList>
    </citation>
    <scope>NUCLEOTIDE SEQUENCE [LARGE SCALE GENOMIC DNA]</scope>
    <source>
        <strain evidence="2">SB210</strain>
    </source>
</reference>
<name>I7LTT1_TETTS</name>
<gene>
    <name evidence="1" type="ORF">TTHERM_00549450</name>
</gene>
<proteinExistence type="predicted"/>
<dbReference type="KEGG" id="tet:TTHERM_00549450"/>
<organism evidence="1 2">
    <name type="scientific">Tetrahymena thermophila (strain SB210)</name>
    <dbReference type="NCBI Taxonomy" id="312017"/>
    <lineage>
        <taxon>Eukaryota</taxon>
        <taxon>Sar</taxon>
        <taxon>Alveolata</taxon>
        <taxon>Ciliophora</taxon>
        <taxon>Intramacronucleata</taxon>
        <taxon>Oligohymenophorea</taxon>
        <taxon>Hymenostomatida</taxon>
        <taxon>Tetrahymenina</taxon>
        <taxon>Tetrahymenidae</taxon>
        <taxon>Tetrahymena</taxon>
    </lineage>
</organism>
<protein>
    <submittedName>
        <fullName evidence="1">Uncharacterized protein</fullName>
    </submittedName>
</protein>
<keyword evidence="2" id="KW-1185">Reference proteome</keyword>
<evidence type="ECO:0000313" key="1">
    <source>
        <dbReference type="EMBL" id="EAR86099.2"/>
    </source>
</evidence>
<dbReference type="AlphaFoldDB" id="I7LTT1"/>
<dbReference type="GeneID" id="7822797"/>
<dbReference type="InParanoid" id="I7LTT1"/>
<dbReference type="Proteomes" id="UP000009168">
    <property type="component" value="Unassembled WGS sequence"/>
</dbReference>
<dbReference type="RefSeq" id="XP_976694.2">
    <property type="nucleotide sequence ID" value="XM_971601.2"/>
</dbReference>
<sequence length="192" mass="22528">MKTQIQFNDIQYSVIGSQLKLKELQIKIADILPQDIFSKVCKCFQQCQFLEKIVCDLTFLCQNQNKNENISQNDQLNQTLKDLGKSINASKDSLLKLNISLINYCSLVSWENLQCLIEEIQESQKIQELQILFPFTYHHFNTENKAKFFQKLSKFKNLNYLVVKTLPQQRQKLVGMLNPILKIKKLVHFQIN</sequence>
<dbReference type="EMBL" id="GG662864">
    <property type="protein sequence ID" value="EAR86099.2"/>
    <property type="molecule type" value="Genomic_DNA"/>
</dbReference>
<evidence type="ECO:0000313" key="2">
    <source>
        <dbReference type="Proteomes" id="UP000009168"/>
    </source>
</evidence>
<accession>I7LTT1</accession>